<accession>A0A501PZC7</accession>
<protein>
    <submittedName>
        <fullName evidence="3">DUF3347 domain-containing protein</fullName>
    </submittedName>
</protein>
<dbReference type="AlphaFoldDB" id="A0A501PZC7"/>
<keyword evidence="1" id="KW-0732">Signal</keyword>
<dbReference type="RefSeq" id="WP_140002556.1">
    <property type="nucleotide sequence ID" value="NZ_VFJE01000056.1"/>
</dbReference>
<comment type="caution">
    <text evidence="3">The sequence shown here is derived from an EMBL/GenBank/DDBJ whole genome shotgun (WGS) entry which is preliminary data.</text>
</comment>
<proteinExistence type="predicted"/>
<evidence type="ECO:0000259" key="2">
    <source>
        <dbReference type="Pfam" id="PF11827"/>
    </source>
</evidence>
<dbReference type="OrthoDB" id="5513217at2"/>
<dbReference type="EMBL" id="VFJE01000056">
    <property type="protein sequence ID" value="TPD65930.1"/>
    <property type="molecule type" value="Genomic_DNA"/>
</dbReference>
<dbReference type="Proteomes" id="UP000319175">
    <property type="component" value="Unassembled WGS sequence"/>
</dbReference>
<dbReference type="Pfam" id="PF11827">
    <property type="entry name" value="DUF3347"/>
    <property type="match status" value="1"/>
</dbReference>
<keyword evidence="4" id="KW-1185">Reference proteome</keyword>
<reference evidence="3 4" key="2">
    <citation type="submission" date="2019-06" db="EMBL/GenBank/DDBJ databases">
        <authorList>
            <person name="Seo Y."/>
        </authorList>
    </citation>
    <scope>NUCLEOTIDE SEQUENCE [LARGE SCALE GENOMIC DNA]</scope>
    <source>
        <strain evidence="3 4">MaA-Y11</strain>
    </source>
</reference>
<feature type="chain" id="PRO_5021228003" evidence="1">
    <location>
        <begin position="23"/>
        <end position="170"/>
    </location>
</feature>
<name>A0A501PZC7_9FLAO</name>
<evidence type="ECO:0000313" key="4">
    <source>
        <dbReference type="Proteomes" id="UP000319175"/>
    </source>
</evidence>
<sequence>MKNTILSAVLMVCVMVSGNAQSKKTEAKFSTEQIVANYLALKNALAKDDSNGAAKAGNALYATFKSVNVKSINPKSKAAYLDIADDAKEHAEHIGSNGGNIEHQREHFALLSKDINDLIKTFGASKTLYQDSCPMYDAGKGAIWISETKEIKNPYYGSKMLTCGSMKKQL</sequence>
<organism evidence="3 4">
    <name type="scientific">Flavobacterium microcysteis</name>
    <dbReference type="NCBI Taxonomy" id="2596891"/>
    <lineage>
        <taxon>Bacteria</taxon>
        <taxon>Pseudomonadati</taxon>
        <taxon>Bacteroidota</taxon>
        <taxon>Flavobacteriia</taxon>
        <taxon>Flavobacteriales</taxon>
        <taxon>Flavobacteriaceae</taxon>
        <taxon>Flavobacterium</taxon>
    </lineage>
</organism>
<reference evidence="3 4" key="1">
    <citation type="submission" date="2019-06" db="EMBL/GenBank/DDBJ databases">
        <title>Flavobacterium sp. MaA-Y11 from geoumgang.</title>
        <authorList>
            <person name="Jeong S."/>
        </authorList>
    </citation>
    <scope>NUCLEOTIDE SEQUENCE [LARGE SCALE GENOMIC DNA]</scope>
    <source>
        <strain evidence="3 4">MaA-Y11</strain>
    </source>
</reference>
<feature type="signal peptide" evidence="1">
    <location>
        <begin position="1"/>
        <end position="22"/>
    </location>
</feature>
<dbReference type="InterPro" id="IPR021782">
    <property type="entry name" value="DUF3347"/>
</dbReference>
<evidence type="ECO:0000256" key="1">
    <source>
        <dbReference type="SAM" id="SignalP"/>
    </source>
</evidence>
<evidence type="ECO:0000313" key="3">
    <source>
        <dbReference type="EMBL" id="TPD65930.1"/>
    </source>
</evidence>
<feature type="domain" description="DUF3347" evidence="2">
    <location>
        <begin position="34"/>
        <end position="126"/>
    </location>
</feature>
<gene>
    <name evidence="3" type="ORF">FJA49_17275</name>
</gene>